<dbReference type="AlphaFoldDB" id="A0A2A2JS65"/>
<evidence type="ECO:0000313" key="16">
    <source>
        <dbReference type="Proteomes" id="UP000218231"/>
    </source>
</evidence>
<sequence>MVNLGSYWHANNITYRIVDKCRSMPLDQVKTIFRKAFDVWEEHTNLHFIYKDEGDVNMEIRFVTGDHGDGENFDGRGSILAHAYFPRYGGALHFDDDELWSPDKYGPGIDLYAVSVHEIGHSLGLKHSHERNAIMAPYYHKYTGNRLYLHVDDIAALNRLYGPNGVASKHWKFSNQNNDLPNICKHAVIDAIERLPNGTIYAFQGSYFWALNELGPLPGYPKRIEDYWPMKGPVDAIVTNSEGYTYIFKNDQYWMLNRLGRPIRGYPKAIKKGLIDIPTSTIDAALTWHFDDKPYFFKKSMYWKYSRFGLPKRWPRHTTEIFNEKGPKRIDAGMKFDEKSTYLFSGERYWKVTGFRYMKIAEGYPRLTARFWFNCDGISHPEK</sequence>
<dbReference type="GO" id="GO:0006508">
    <property type="term" value="P:proteolysis"/>
    <property type="evidence" value="ECO:0007669"/>
    <property type="project" value="UniProtKB-KW"/>
</dbReference>
<dbReference type="PANTHER" id="PTHR10201">
    <property type="entry name" value="MATRIX METALLOPROTEINASE"/>
    <property type="match status" value="1"/>
</dbReference>
<dbReference type="Proteomes" id="UP000218231">
    <property type="component" value="Unassembled WGS sequence"/>
</dbReference>
<dbReference type="PROSITE" id="PS51642">
    <property type="entry name" value="HEMOPEXIN_2"/>
    <property type="match status" value="3"/>
</dbReference>
<keyword evidence="16" id="KW-1185">Reference proteome</keyword>
<feature type="binding site" evidence="11">
    <location>
        <position position="285"/>
    </location>
    <ligand>
        <name>Ca(2+)</name>
        <dbReference type="ChEBI" id="CHEBI:29108"/>
        <label>5</label>
    </ligand>
</feature>
<keyword evidence="6 10" id="KW-0862">Zinc</keyword>
<evidence type="ECO:0000313" key="15">
    <source>
        <dbReference type="EMBL" id="PAV64511.1"/>
    </source>
</evidence>
<keyword evidence="3 10" id="KW-0479">Metal-binding</keyword>
<feature type="binding site" evidence="11">
    <location>
        <position position="190"/>
    </location>
    <ligand>
        <name>Ca(2+)</name>
        <dbReference type="ChEBI" id="CHEBI:29108"/>
        <label>4</label>
    </ligand>
</feature>
<feature type="binding site" evidence="11">
    <location>
        <position position="96"/>
    </location>
    <ligand>
        <name>Ca(2+)</name>
        <dbReference type="ChEBI" id="CHEBI:29108"/>
        <label>1</label>
    </ligand>
</feature>
<dbReference type="GO" id="GO:0031012">
    <property type="term" value="C:extracellular matrix"/>
    <property type="evidence" value="ECO:0007669"/>
    <property type="project" value="InterPro"/>
</dbReference>
<dbReference type="PIRSF" id="PIRSF001191">
    <property type="entry name" value="Peptidase_M10A_matrix"/>
    <property type="match status" value="1"/>
</dbReference>
<keyword evidence="7" id="KW-0482">Metalloprotease</keyword>
<evidence type="ECO:0000256" key="8">
    <source>
        <dbReference type="ARBA" id="ARBA00023145"/>
    </source>
</evidence>
<evidence type="ECO:0000256" key="7">
    <source>
        <dbReference type="ARBA" id="ARBA00023049"/>
    </source>
</evidence>
<evidence type="ECO:0000256" key="2">
    <source>
        <dbReference type="ARBA" id="ARBA00022670"/>
    </source>
</evidence>
<feature type="binding site" evidence="11">
    <location>
        <position position="67"/>
    </location>
    <ligand>
        <name>Zn(2+)</name>
        <dbReference type="ChEBI" id="CHEBI:29105"/>
        <label>1</label>
    </ligand>
</feature>
<dbReference type="InterPro" id="IPR036375">
    <property type="entry name" value="Hemopexin-like_dom_sf"/>
</dbReference>
<name>A0A2A2JS65_9BILA</name>
<dbReference type="Pfam" id="PF00413">
    <property type="entry name" value="Peptidase_M10"/>
    <property type="match status" value="1"/>
</dbReference>
<dbReference type="Gene3D" id="2.110.10.10">
    <property type="entry name" value="Hemopexin-like domain"/>
    <property type="match status" value="1"/>
</dbReference>
<dbReference type="InterPro" id="IPR024079">
    <property type="entry name" value="MetalloPept_cat_dom_sf"/>
</dbReference>
<keyword evidence="2" id="KW-0645">Protease</keyword>
<dbReference type="GO" id="GO:0030198">
    <property type="term" value="P:extracellular matrix organization"/>
    <property type="evidence" value="ECO:0007669"/>
    <property type="project" value="TreeGrafter"/>
</dbReference>
<feature type="domain" description="Peptidase metallopeptidase" evidence="14">
    <location>
        <begin position="4"/>
        <end position="163"/>
    </location>
</feature>
<protein>
    <recommendedName>
        <fullName evidence="14">Peptidase metallopeptidase domain-containing protein</fullName>
    </recommendedName>
</protein>
<feature type="binding site" evidence="11">
    <location>
        <position position="331"/>
    </location>
    <ligand>
        <name>Ca(2+)</name>
        <dbReference type="ChEBI" id="CHEBI:29108"/>
        <label>4</label>
    </ligand>
</feature>
<feature type="repeat" description="Hemopexin" evidence="13">
    <location>
        <begin position="327"/>
        <end position="375"/>
    </location>
</feature>
<evidence type="ECO:0000256" key="10">
    <source>
        <dbReference type="PIRSR" id="PIRSR001191-2"/>
    </source>
</evidence>
<dbReference type="SUPFAM" id="SSF50923">
    <property type="entry name" value="Hemopexin-like domain"/>
    <property type="match status" value="1"/>
</dbReference>
<dbReference type="CDD" id="cd04278">
    <property type="entry name" value="ZnMc_MMP"/>
    <property type="match status" value="1"/>
</dbReference>
<feature type="binding site" evidence="10">
    <location>
        <position position="127"/>
    </location>
    <ligand>
        <name>Zn(2+)</name>
        <dbReference type="ChEBI" id="CHEBI:29105"/>
        <label>2</label>
        <note>catalytic</note>
    </ligand>
</feature>
<evidence type="ECO:0000256" key="1">
    <source>
        <dbReference type="ARBA" id="ARBA00010370"/>
    </source>
</evidence>
<evidence type="ECO:0000256" key="13">
    <source>
        <dbReference type="PROSITE-ProRule" id="PRU01011"/>
    </source>
</evidence>
<dbReference type="SMART" id="SM00120">
    <property type="entry name" value="HX"/>
    <property type="match status" value="4"/>
</dbReference>
<evidence type="ECO:0000256" key="4">
    <source>
        <dbReference type="ARBA" id="ARBA00022737"/>
    </source>
</evidence>
<feature type="binding site" evidence="11">
    <location>
        <position position="98"/>
    </location>
    <ligand>
        <name>Ca(2+)</name>
        <dbReference type="ChEBI" id="CHEBI:29108"/>
        <label>1</label>
    </ligand>
</feature>
<keyword evidence="5" id="KW-0378">Hydrolase</keyword>
<comment type="cofactor">
    <cofactor evidence="11">
        <name>Zn(2+)</name>
        <dbReference type="ChEBI" id="CHEBI:29105"/>
    </cofactor>
    <text evidence="11">Binds 2 Zn(2+) ions per subunit.</text>
</comment>
<feature type="active site" evidence="9">
    <location>
        <position position="118"/>
    </location>
</feature>
<feature type="binding site" evidence="11">
    <location>
        <position position="69"/>
    </location>
    <ligand>
        <name>Zn(2+)</name>
        <dbReference type="ChEBI" id="CHEBI:29105"/>
        <label>1</label>
    </ligand>
</feature>
<feature type="binding site" evidence="11">
    <location>
        <position position="98"/>
    </location>
    <ligand>
        <name>Ca(2+)</name>
        <dbReference type="ChEBI" id="CHEBI:29108"/>
        <label>3</label>
    </ligand>
</feature>
<accession>A0A2A2JS65</accession>
<dbReference type="CDD" id="cd00094">
    <property type="entry name" value="HX"/>
    <property type="match status" value="1"/>
</dbReference>
<dbReference type="OrthoDB" id="406838at2759"/>
<keyword evidence="11" id="KW-0106">Calcium</keyword>
<proteinExistence type="inferred from homology"/>
<feature type="binding site" evidence="11">
    <location>
        <position position="192"/>
    </location>
    <ligand>
        <name>Ca(2+)</name>
        <dbReference type="ChEBI" id="CHEBI:29108"/>
        <label>5</label>
    </ligand>
</feature>
<dbReference type="STRING" id="2018661.A0A2A2JS65"/>
<organism evidence="15 16">
    <name type="scientific">Diploscapter pachys</name>
    <dbReference type="NCBI Taxonomy" id="2018661"/>
    <lineage>
        <taxon>Eukaryota</taxon>
        <taxon>Metazoa</taxon>
        <taxon>Ecdysozoa</taxon>
        <taxon>Nematoda</taxon>
        <taxon>Chromadorea</taxon>
        <taxon>Rhabditida</taxon>
        <taxon>Rhabditina</taxon>
        <taxon>Rhabditomorpha</taxon>
        <taxon>Rhabditoidea</taxon>
        <taxon>Rhabditidae</taxon>
        <taxon>Diploscapter</taxon>
    </lineage>
</organism>
<evidence type="ECO:0000256" key="12">
    <source>
        <dbReference type="PIRSR" id="PIRSR621190-4"/>
    </source>
</evidence>
<feature type="binding site" evidence="10">
    <location>
        <position position="117"/>
    </location>
    <ligand>
        <name>Zn(2+)</name>
        <dbReference type="ChEBI" id="CHEBI:29105"/>
        <label>2</label>
        <note>catalytic</note>
    </ligand>
</feature>
<feature type="binding site" evidence="11">
    <location>
        <position position="93"/>
    </location>
    <ligand>
        <name>Zn(2+)</name>
        <dbReference type="ChEBI" id="CHEBI:29105"/>
        <label>1</label>
    </ligand>
</feature>
<dbReference type="Gene3D" id="3.40.390.10">
    <property type="entry name" value="Collagenase (Catalytic Domain)"/>
    <property type="match status" value="1"/>
</dbReference>
<feature type="binding site" evidence="11">
    <location>
        <position position="95"/>
    </location>
    <ligand>
        <name>Ca(2+)</name>
        <dbReference type="ChEBI" id="CHEBI:29108"/>
        <label>3</label>
    </ligand>
</feature>
<dbReference type="InterPro" id="IPR018487">
    <property type="entry name" value="Hemopexin-like_repeat"/>
</dbReference>
<dbReference type="SMART" id="SM00235">
    <property type="entry name" value="ZnMc"/>
    <property type="match status" value="1"/>
</dbReference>
<dbReference type="Pfam" id="PF00045">
    <property type="entry name" value="Hemopexin"/>
    <property type="match status" value="3"/>
</dbReference>
<dbReference type="GO" id="GO:0004222">
    <property type="term" value="F:metalloendopeptidase activity"/>
    <property type="evidence" value="ECO:0007669"/>
    <property type="project" value="InterPro"/>
</dbReference>
<evidence type="ECO:0000256" key="6">
    <source>
        <dbReference type="ARBA" id="ARBA00022833"/>
    </source>
</evidence>
<evidence type="ECO:0000256" key="5">
    <source>
        <dbReference type="ARBA" id="ARBA00022801"/>
    </source>
</evidence>
<feature type="binding site" evidence="11">
    <location>
        <position position="75"/>
    </location>
    <ligand>
        <name>Ca(2+)</name>
        <dbReference type="ChEBI" id="CHEBI:29108"/>
        <label>3</label>
    </ligand>
</feature>
<dbReference type="GO" id="GO:0008270">
    <property type="term" value="F:zinc ion binding"/>
    <property type="evidence" value="ECO:0007669"/>
    <property type="project" value="InterPro"/>
</dbReference>
<dbReference type="PANTHER" id="PTHR10201:SF309">
    <property type="entry name" value="PEPTIDASE METALLOPEPTIDASE DOMAIN-CONTAINING PROTEIN"/>
    <property type="match status" value="1"/>
</dbReference>
<evidence type="ECO:0000256" key="3">
    <source>
        <dbReference type="ARBA" id="ARBA00022723"/>
    </source>
</evidence>
<dbReference type="PRINTS" id="PR00138">
    <property type="entry name" value="MATRIXIN"/>
</dbReference>
<feature type="repeat" description="Hemopexin" evidence="13">
    <location>
        <begin position="279"/>
        <end position="325"/>
    </location>
</feature>
<dbReference type="EMBL" id="LIAE01010254">
    <property type="protein sequence ID" value="PAV64511.1"/>
    <property type="molecule type" value="Genomic_DNA"/>
</dbReference>
<feature type="binding site" evidence="11">
    <location>
        <position position="74"/>
    </location>
    <ligand>
        <name>Ca(2+)</name>
        <dbReference type="ChEBI" id="CHEBI:29108"/>
        <label>3</label>
    </ligand>
</feature>
<dbReference type="InterPro" id="IPR021190">
    <property type="entry name" value="Pept_M10A"/>
</dbReference>
<feature type="binding site" evidence="11">
    <location>
        <position position="235"/>
    </location>
    <ligand>
        <name>Ca(2+)</name>
        <dbReference type="ChEBI" id="CHEBI:29108"/>
        <label>4</label>
    </ligand>
</feature>
<comment type="cofactor">
    <cofactor evidence="11">
        <name>Ca(2+)</name>
        <dbReference type="ChEBI" id="CHEBI:29108"/>
    </cofactor>
    <text evidence="11">Can bind about 5 Ca(2+) ions per subunit.</text>
</comment>
<feature type="binding site" evidence="11">
    <location>
        <position position="82"/>
    </location>
    <ligand>
        <name>Zn(2+)</name>
        <dbReference type="ChEBI" id="CHEBI:29105"/>
        <label>1</label>
    </ligand>
</feature>
<comment type="caution">
    <text evidence="15">The sequence shown here is derived from an EMBL/GenBank/DDBJ whole genome shotgun (WGS) entry which is preliminary data.</text>
</comment>
<gene>
    <name evidence="15" type="ORF">WR25_27229</name>
</gene>
<evidence type="ECO:0000256" key="11">
    <source>
        <dbReference type="PIRSR" id="PIRSR621190-2"/>
    </source>
</evidence>
<dbReference type="GO" id="GO:0005615">
    <property type="term" value="C:extracellular space"/>
    <property type="evidence" value="ECO:0007669"/>
    <property type="project" value="TreeGrafter"/>
</dbReference>
<dbReference type="InterPro" id="IPR000585">
    <property type="entry name" value="Hemopexin-like_dom"/>
</dbReference>
<evidence type="ECO:0000256" key="9">
    <source>
        <dbReference type="PIRSR" id="PIRSR001191-1"/>
    </source>
</evidence>
<dbReference type="SUPFAM" id="SSF55486">
    <property type="entry name" value="Metalloproteases ('zincins'), catalytic domain"/>
    <property type="match status" value="1"/>
</dbReference>
<feature type="binding site" evidence="11">
    <location>
        <position position="89"/>
    </location>
    <ligand>
        <name>Ca(2+)</name>
        <dbReference type="ChEBI" id="CHEBI:29108"/>
        <label>2</label>
    </ligand>
</feature>
<feature type="repeat" description="Hemopexin" evidence="13">
    <location>
        <begin position="186"/>
        <end position="231"/>
    </location>
</feature>
<keyword evidence="4" id="KW-0677">Repeat</keyword>
<feature type="binding site" evidence="10">
    <location>
        <position position="121"/>
    </location>
    <ligand>
        <name>Zn(2+)</name>
        <dbReference type="ChEBI" id="CHEBI:29105"/>
        <label>2</label>
        <note>catalytic</note>
    </ligand>
</feature>
<reference evidence="15 16" key="1">
    <citation type="journal article" date="2017" name="Curr. Biol.">
        <title>Genome architecture and evolution of a unichromosomal asexual nematode.</title>
        <authorList>
            <person name="Fradin H."/>
            <person name="Zegar C."/>
            <person name="Gutwein M."/>
            <person name="Lucas J."/>
            <person name="Kovtun M."/>
            <person name="Corcoran D."/>
            <person name="Baugh L.R."/>
            <person name="Kiontke K."/>
            <person name="Gunsalus K."/>
            <person name="Fitch D.H."/>
            <person name="Piano F."/>
        </authorList>
    </citation>
    <scope>NUCLEOTIDE SEQUENCE [LARGE SCALE GENOMIC DNA]</scope>
    <source>
        <strain evidence="15">PF1309</strain>
    </source>
</reference>
<dbReference type="InterPro" id="IPR006026">
    <property type="entry name" value="Peptidase_Metallo"/>
</dbReference>
<dbReference type="GO" id="GO:0030574">
    <property type="term" value="P:collagen catabolic process"/>
    <property type="evidence" value="ECO:0007669"/>
    <property type="project" value="TreeGrafter"/>
</dbReference>
<evidence type="ECO:0000259" key="14">
    <source>
        <dbReference type="SMART" id="SM00235"/>
    </source>
</evidence>
<keyword evidence="8" id="KW-0865">Zymogen</keyword>
<dbReference type="InterPro" id="IPR001818">
    <property type="entry name" value="Pept_M10_metallopeptidase"/>
</dbReference>
<dbReference type="InterPro" id="IPR033739">
    <property type="entry name" value="M10A_MMP"/>
</dbReference>
<comment type="similarity">
    <text evidence="1">Belongs to the peptidase M10A family.</text>
</comment>
<feature type="binding site" evidence="11">
    <location>
        <position position="135"/>
    </location>
    <ligand>
        <name>Zn(2+)</name>
        <dbReference type="ChEBI" id="CHEBI:29105"/>
        <label>2</label>
        <note>catalytic</note>
    </ligand>
</feature>
<feature type="modified residue" description="Phosphotyrosine; by PKDCC" evidence="12">
    <location>
        <position position="266"/>
    </location>
</feature>